<keyword evidence="4" id="KW-1185">Reference proteome</keyword>
<accession>A0ABZ1ICN1</accession>
<dbReference type="RefSeq" id="WP_326834810.1">
    <property type="nucleotide sequence ID" value="NZ_CP142149.1"/>
</dbReference>
<evidence type="ECO:0000256" key="1">
    <source>
        <dbReference type="ARBA" id="ARBA00008812"/>
    </source>
</evidence>
<protein>
    <submittedName>
        <fullName evidence="3">YceI family protein</fullName>
    </submittedName>
</protein>
<name>A0ABZ1ICN1_9PSEU</name>
<dbReference type="InterPro" id="IPR007372">
    <property type="entry name" value="Lipid/polyisoprenoid-bd_YceI"/>
</dbReference>
<proteinExistence type="inferred from homology"/>
<sequence length="189" mass="19824">MTTVDNGTVDTGTVAELAELAGTWTVDAAHSLVAFSVVHMTIARVTGRFDVLDGEVDVTASAASLRVRVATASVSSGHPKRDELIRSADFLDSARFPELEFTASATGFSAGDWTLPGLLSIRGVARPVELAVRTGGVVEHRGATRAGFSARTTLDRREFGLRFDGLLAGGGAVVSNRVDVVIEAELVRA</sequence>
<feature type="domain" description="Lipid/polyisoprenoid-binding YceI-like" evidence="2">
    <location>
        <begin position="23"/>
        <end position="187"/>
    </location>
</feature>
<dbReference type="Gene3D" id="2.40.128.110">
    <property type="entry name" value="Lipid/polyisoprenoid-binding, YceI-like"/>
    <property type="match status" value="1"/>
</dbReference>
<dbReference type="PANTHER" id="PTHR34406:SF1">
    <property type="entry name" value="PROTEIN YCEI"/>
    <property type="match status" value="1"/>
</dbReference>
<evidence type="ECO:0000313" key="3">
    <source>
        <dbReference type="EMBL" id="WSE32002.1"/>
    </source>
</evidence>
<gene>
    <name evidence="3" type="ORF">VSH64_07755</name>
</gene>
<dbReference type="PANTHER" id="PTHR34406">
    <property type="entry name" value="PROTEIN YCEI"/>
    <property type="match status" value="1"/>
</dbReference>
<organism evidence="3 4">
    <name type="scientific">Amycolatopsis rhabdoformis</name>
    <dbReference type="NCBI Taxonomy" id="1448059"/>
    <lineage>
        <taxon>Bacteria</taxon>
        <taxon>Bacillati</taxon>
        <taxon>Actinomycetota</taxon>
        <taxon>Actinomycetes</taxon>
        <taxon>Pseudonocardiales</taxon>
        <taxon>Pseudonocardiaceae</taxon>
        <taxon>Amycolatopsis</taxon>
    </lineage>
</organism>
<dbReference type="Proteomes" id="UP001330812">
    <property type="component" value="Chromosome"/>
</dbReference>
<evidence type="ECO:0000259" key="2">
    <source>
        <dbReference type="SMART" id="SM00867"/>
    </source>
</evidence>
<dbReference type="Pfam" id="PF04264">
    <property type="entry name" value="YceI"/>
    <property type="match status" value="1"/>
</dbReference>
<reference evidence="3 4" key="1">
    <citation type="journal article" date="2015" name="Int. J. Syst. Evol. Microbiol.">
        <title>Amycolatopsis rhabdoformis sp. nov., an actinomycete isolated from a tropical forest soil.</title>
        <authorList>
            <person name="Souza W.R."/>
            <person name="Silva R.E."/>
            <person name="Goodfellow M."/>
            <person name="Busarakam K."/>
            <person name="Figueiro F.S."/>
            <person name="Ferreira D."/>
            <person name="Rodrigues-Filho E."/>
            <person name="Moraes L.A.B."/>
            <person name="Zucchi T.D."/>
        </authorList>
    </citation>
    <scope>NUCLEOTIDE SEQUENCE [LARGE SCALE GENOMIC DNA]</scope>
    <source>
        <strain evidence="3 4">NCIMB 14900</strain>
    </source>
</reference>
<evidence type="ECO:0000313" key="4">
    <source>
        <dbReference type="Proteomes" id="UP001330812"/>
    </source>
</evidence>
<dbReference type="SUPFAM" id="SSF101874">
    <property type="entry name" value="YceI-like"/>
    <property type="match status" value="1"/>
</dbReference>
<dbReference type="InterPro" id="IPR036761">
    <property type="entry name" value="TTHA0802/YceI-like_sf"/>
</dbReference>
<dbReference type="SMART" id="SM00867">
    <property type="entry name" value="YceI"/>
    <property type="match status" value="1"/>
</dbReference>
<comment type="similarity">
    <text evidence="1">Belongs to the UPF0312 family.</text>
</comment>
<dbReference type="EMBL" id="CP142149">
    <property type="protein sequence ID" value="WSE32002.1"/>
    <property type="molecule type" value="Genomic_DNA"/>
</dbReference>